<evidence type="ECO:0000313" key="6">
    <source>
        <dbReference type="Proteomes" id="UP000799118"/>
    </source>
</evidence>
<dbReference type="Pfam" id="PF07539">
    <property type="entry name" value="UTP20_N"/>
    <property type="match status" value="1"/>
</dbReference>
<dbReference type="Proteomes" id="UP000799118">
    <property type="component" value="Unassembled WGS sequence"/>
</dbReference>
<sequence length="2508" mass="281148">MSDNEDYMDVDESPVVKRFKYKSYNAELKDVHLPSVLSAHSKVDEELEDTQSHFYEALLHWQQLNLSPSFIKFSTKSASLSSTLPLLLHNWTEVVELWLEAQATSDDEGLKALLDLLQKIAQDLRLTLLPVYPNLLDRLLQLAARSISADALTVLLSTLSALFKYLLLPSTDSTLLEQTWTAFRKILPKNLPEIQRALAEVWGSVLRRLKATLRSEAVVLIAGDLEGIDDAAAWCFVSACKSVSQTLHTVTPTIISPLLESYLSCADSEASYTLIRRVLTAFIHHVKGPDQFLPVAEIIAKEHTKISSAKDEDEEKLRRILEVAAVPASVRNGSRLASTHLTQLYASTMKIPVPVSTSLYPAMLKFTSALLTAGDLALWMSSGRNLLARLWNDGSQMDSKFSLELHGVLAEMKWGGWKSLALPELLKRTGKLLEVEPKGTLRLMASLCRNGKLGEVDLVWKKRITEWVSTRLDEMVQNDQGAEFDDIIAFSNFFTPEISRSLVNFADKHIRSTQVAPGEDVDVFPHPAWIINLCLRCLATRPVVEWAKHTCLEGLVELVAVCDPSTSTLSFDQTYEFLKDAILSHSHSLRLSALKLLASQLINAPLETREAIERCLQGEQVSLDVQGVRERVVKIGRVSQLKHDDQLGADLCTRWLIAEGQLASTVVAGCHILIRAFAKVWRCRLDGFVRRAQDTFAGGASAREENEHRKQTVKVVTQDDPWEDERKLFKDSKGNERLDKRSYESQILHTFGECHLLAEKHNRELIQLFLEITGPMTEPKLPRTKLSAWLSLFSKFSNPKVLYATESLHSLYITLISHADRTLQSLALSCLFTYKQRSLSLYENKLHALLDDTRWRDELTSLDISAIEPQDRSEVVSVVVRLLFGIMLERKGRSRGADRRSAVLTALAGCSNDELSLLVELMLRPITEGQGLQQGDAIIQRTSNEALDRQLVGFLTLLGDVLKNLGSRLVKYWDALLGTTMDIIAKAQGRIDGDDAEADIGEDDDDTTLPTTKLVRSIRQLGLKRLADFCRCPVAFDFAPYMSAAFTAFISPRIPLLDRENTQAPSALLELFYVWTLNDEQVHFLVEYDRQVVPKIFSCLTAVNVKPAVISRIYDIVDRLIAISAENDEVSETILQPNVSLLLSNLSVLVERSKGVSAISTPLGQRQIGILSQIAQYSTNAEEASTLLKLFSPLLRKPPKIVSEKIKVDLLKIVGHQMRLIPDLQDVSSEVYQHLYELFSMLFQTLRWRQARMSLVGAFHDLANIQVSLQDLAELMESLNAYSTKRVDEPDFERRLTAFASLNDSLYRTLSVSDWLPVLYNMLSFIQDPAELAIRNNASFSMRHFVDLVAAQTSDEHNKIFSRVLFPGLKNGLKSKNEMVRAEVLGVIAYAVAKCENLNSLQDMKVLLANGDEEANFFNNIHHVQLHRRSRALRRLADQCDEQPLRNSTLTEILLPLISNYIVETSSLDHHLVNDSIHATGRLAKHLSWKSYYALVLKYLRLSKAKDERERVYVRTVVSVLENFPFVMGDEIQESEEVGMDQGNAEDVDEALGVEEAKPVPTASSNQIADAVNVHLLPTLLTYLESRSATTEDTTRIPIAVGVVKVARNLPPASAQLQITRLLTTTSQIMRSKSQETRDLTRDTLCRIAVVLGSDYLALIIRELRAALLRGPHLHILAATVHHILAHVTKAENIENFGVLDDCVPDIAHVSSEVIFGESGKDVQAEGFKTKLREVKSSSSKGLDSFHITAKHVSPAKINGLLLPLRAIMQETESLKVMQSVDEVLKQIAGGLNSNQHLLPPDLLSLCHTLITQNSRFLQQAAPRRKHLVKGDAIVQTKRQIAVHADHFANNSFRFVVFGLDLLNTALRRNKFNFQDTALMSRLESMIVAVGNTLYSTNSHVLISGLRTVSGLVKCPLKAVERSLPVYIRQTLDILKQVGTTESEVAQTALKTLSSMFRDGPAVGVKEKDLAFLLEIVTPDLEEPSRQSSVFAILRAIVARKFVVPEIYDIMDKVAEIMVTNQSAQVQELCRSVLLQFLLDYPQGKGRLRNQMTFLTKNLSYEYESGRKSVMELLGAVISKFQVGLVREYADLVFVALVMAIANDDSSKCREMAAHLVKSLVGRLDEEKRAEMMSHLHTWSSQYTHPPLVRVSAQVYGLAIDALQAEITSFTGSILGDIRGSLEHSARQLEDMEDDDSMDVELEWQLPYHSLIALAKLAKVFPELITQSEHIDWSLVVKHLLFPHAWVRTASSRLLGTLFSSAAIQAPPTVDVDAPFSPFSLKAKILDDALSLQTVKNLFFIGKCYAAIPFPTDSIDDSAQEDPRDDEVIDDTTANQQKHPLPWMFSKVSYQVRSALIAKRKHPSGRPNWHNQPFAVLRWFAAMASFLDAPILERFLVHILSPIYRIIEDDTIRDAKMTELKDTAVELQDLIQSKVGTTKFSTVYSQIRQGIVSVQRERKEARVLQVATNPQAAASRKAHKNTVKKESRKRKNQTFVDGKGKLKRQREE</sequence>
<dbReference type="InterPro" id="IPR046523">
    <property type="entry name" value="UTP20_dom"/>
</dbReference>
<feature type="domain" description="U3 small nucleolar RNA-associated protein 20" evidence="3">
    <location>
        <begin position="1589"/>
        <end position="1811"/>
    </location>
</feature>
<evidence type="ECO:0000313" key="5">
    <source>
        <dbReference type="EMBL" id="KAE9409472.1"/>
    </source>
</evidence>
<feature type="compositionally biased region" description="Basic residues" evidence="1">
    <location>
        <begin position="2476"/>
        <end position="2492"/>
    </location>
</feature>
<evidence type="ECO:0000256" key="1">
    <source>
        <dbReference type="SAM" id="MobiDB-lite"/>
    </source>
</evidence>
<dbReference type="PANTHER" id="PTHR17695">
    <property type="entry name" value="SMALL SUBUNIT PROCESSOME COMPONENT 20 HOMOLOG"/>
    <property type="match status" value="1"/>
</dbReference>
<dbReference type="InterPro" id="IPR057525">
    <property type="entry name" value="UTP20_C"/>
</dbReference>
<dbReference type="Pfam" id="PF23099">
    <property type="entry name" value="UTP20_C"/>
    <property type="match status" value="1"/>
</dbReference>
<dbReference type="OrthoDB" id="360653at2759"/>
<dbReference type="InterPro" id="IPR052575">
    <property type="entry name" value="SSU_processome_comp_20"/>
</dbReference>
<name>A0A6A4IBG6_9AGAR</name>
<protein>
    <submittedName>
        <fullName evidence="5">Uncharacterized protein</fullName>
    </submittedName>
</protein>
<proteinExistence type="predicted"/>
<evidence type="ECO:0000259" key="2">
    <source>
        <dbReference type="Pfam" id="PF07539"/>
    </source>
</evidence>
<organism evidence="5 6">
    <name type="scientific">Gymnopus androsaceus JB14</name>
    <dbReference type="NCBI Taxonomy" id="1447944"/>
    <lineage>
        <taxon>Eukaryota</taxon>
        <taxon>Fungi</taxon>
        <taxon>Dikarya</taxon>
        <taxon>Basidiomycota</taxon>
        <taxon>Agaricomycotina</taxon>
        <taxon>Agaricomycetes</taxon>
        <taxon>Agaricomycetidae</taxon>
        <taxon>Agaricales</taxon>
        <taxon>Marasmiineae</taxon>
        <taxon>Omphalotaceae</taxon>
        <taxon>Gymnopus</taxon>
    </lineage>
</organism>
<dbReference type="Pfam" id="PF20416">
    <property type="entry name" value="UTP20"/>
    <property type="match status" value="1"/>
</dbReference>
<evidence type="ECO:0000259" key="4">
    <source>
        <dbReference type="Pfam" id="PF23099"/>
    </source>
</evidence>
<feature type="region of interest" description="Disordered" evidence="1">
    <location>
        <begin position="2466"/>
        <end position="2508"/>
    </location>
</feature>
<reference evidence="5" key="1">
    <citation type="journal article" date="2019" name="Environ. Microbiol.">
        <title>Fungal ecological strategies reflected in gene transcription - a case study of two litter decomposers.</title>
        <authorList>
            <person name="Barbi F."/>
            <person name="Kohler A."/>
            <person name="Barry K."/>
            <person name="Baskaran P."/>
            <person name="Daum C."/>
            <person name="Fauchery L."/>
            <person name="Ihrmark K."/>
            <person name="Kuo A."/>
            <person name="LaButti K."/>
            <person name="Lipzen A."/>
            <person name="Morin E."/>
            <person name="Grigoriev I.V."/>
            <person name="Henrissat B."/>
            <person name="Lindahl B."/>
            <person name="Martin F."/>
        </authorList>
    </citation>
    <scope>NUCLEOTIDE SEQUENCE</scope>
    <source>
        <strain evidence="5">JB14</strain>
    </source>
</reference>
<gene>
    <name evidence="5" type="ORF">BT96DRAFT_984547</name>
</gene>
<feature type="domain" description="U3 small nucleolar RNA-associated protein 20 N-terminal" evidence="2">
    <location>
        <begin position="782"/>
        <end position="1377"/>
    </location>
</feature>
<evidence type="ECO:0000259" key="3">
    <source>
        <dbReference type="Pfam" id="PF20416"/>
    </source>
</evidence>
<dbReference type="InterPro" id="IPR011989">
    <property type="entry name" value="ARM-like"/>
</dbReference>
<dbReference type="GO" id="GO:0032040">
    <property type="term" value="C:small-subunit processome"/>
    <property type="evidence" value="ECO:0007669"/>
    <property type="project" value="TreeGrafter"/>
</dbReference>
<dbReference type="EMBL" id="ML769387">
    <property type="protein sequence ID" value="KAE9409472.1"/>
    <property type="molecule type" value="Genomic_DNA"/>
</dbReference>
<dbReference type="InterPro" id="IPR011430">
    <property type="entry name" value="UTP20_N"/>
</dbReference>
<keyword evidence="6" id="KW-1185">Reference proteome</keyword>
<accession>A0A6A4IBG6</accession>
<feature type="domain" description="U3 small nucleolar RNA-associated protein 20 C-terminal" evidence="4">
    <location>
        <begin position="2247"/>
        <end position="2493"/>
    </location>
</feature>
<dbReference type="Gene3D" id="1.25.10.10">
    <property type="entry name" value="Leucine-rich Repeat Variant"/>
    <property type="match status" value="1"/>
</dbReference>
<dbReference type="GO" id="GO:0030686">
    <property type="term" value="C:90S preribosome"/>
    <property type="evidence" value="ECO:0007669"/>
    <property type="project" value="TreeGrafter"/>
</dbReference>
<dbReference type="SUPFAM" id="SSF48371">
    <property type="entry name" value="ARM repeat"/>
    <property type="match status" value="2"/>
</dbReference>
<dbReference type="InterPro" id="IPR016024">
    <property type="entry name" value="ARM-type_fold"/>
</dbReference>
<dbReference type="PANTHER" id="PTHR17695:SF11">
    <property type="entry name" value="SMALL SUBUNIT PROCESSOME COMPONENT 20 HOMOLOG"/>
    <property type="match status" value="1"/>
</dbReference>